<dbReference type="RefSeq" id="WP_266010370.1">
    <property type="nucleotide sequence ID" value="NZ_JAPFQP010000001.1"/>
</dbReference>
<dbReference type="InterPro" id="IPR000801">
    <property type="entry name" value="Esterase-like"/>
</dbReference>
<dbReference type="EMBL" id="JAPFQP010000001">
    <property type="protein sequence ID" value="MCX2718358.1"/>
    <property type="molecule type" value="Genomic_DNA"/>
</dbReference>
<dbReference type="PANTHER" id="PTHR48098">
    <property type="entry name" value="ENTEROCHELIN ESTERASE-RELATED"/>
    <property type="match status" value="1"/>
</dbReference>
<keyword evidence="2" id="KW-1185">Reference proteome</keyword>
<evidence type="ECO:0000313" key="1">
    <source>
        <dbReference type="EMBL" id="MCX2718358.1"/>
    </source>
</evidence>
<name>A0AAE3MJH4_9FLAO</name>
<accession>A0AAE3MJH4</accession>
<dbReference type="InterPro" id="IPR050583">
    <property type="entry name" value="Mycobacterial_A85_antigen"/>
</dbReference>
<comment type="caution">
    <text evidence="1">The sequence shown here is derived from an EMBL/GenBank/DDBJ whole genome shotgun (WGS) entry which is preliminary data.</text>
</comment>
<proteinExistence type="predicted"/>
<dbReference type="Pfam" id="PF00756">
    <property type="entry name" value="Esterase"/>
    <property type="match status" value="1"/>
</dbReference>
<sequence length="288" mass="32548">MRTTNTLQFLKVILFALVVTTTIGCQDAKPSKEIPSKFYTDSIYSESLQGYRKHNVYLPKDFDRNKSYPIIYGTDGEESLKDSFIKPALDSLIDSNSIVPVIYIGSHSNTNEIPGSTIQTADGQTFALHYRFFEYVETNNPGGSMPGTENLFANHMSYFKEELISKVESDFNQKLTPEDRIFYGYSNGAGFGANLLNKHPDLIGTFICYSTLGSNVASNQWNSNTKYPDLYLQYGDQETGGYTDEPKLLREKYQESGSNVELKVYEGGHEIDKWNEEFVKTIAEILKP</sequence>
<evidence type="ECO:0000313" key="2">
    <source>
        <dbReference type="Proteomes" id="UP001207116"/>
    </source>
</evidence>
<keyword evidence="1" id="KW-0378">Hydrolase</keyword>
<dbReference type="GO" id="GO:0016787">
    <property type="term" value="F:hydrolase activity"/>
    <property type="evidence" value="ECO:0007669"/>
    <property type="project" value="UniProtKB-KW"/>
</dbReference>
<protein>
    <submittedName>
        <fullName evidence="1">Alpha/beta hydrolase-fold protein</fullName>
    </submittedName>
</protein>
<organism evidence="1 2">
    <name type="scientific">Lentiprolixibacter aurantiacus</name>
    <dbReference type="NCBI Taxonomy" id="2993939"/>
    <lineage>
        <taxon>Bacteria</taxon>
        <taxon>Pseudomonadati</taxon>
        <taxon>Bacteroidota</taxon>
        <taxon>Flavobacteriia</taxon>
        <taxon>Flavobacteriales</taxon>
        <taxon>Flavobacteriaceae</taxon>
        <taxon>Lentiprolixibacter</taxon>
    </lineage>
</organism>
<dbReference type="Proteomes" id="UP001207116">
    <property type="component" value="Unassembled WGS sequence"/>
</dbReference>
<dbReference type="InterPro" id="IPR029058">
    <property type="entry name" value="AB_hydrolase_fold"/>
</dbReference>
<dbReference type="PROSITE" id="PS51257">
    <property type="entry name" value="PROKAR_LIPOPROTEIN"/>
    <property type="match status" value="1"/>
</dbReference>
<dbReference type="SUPFAM" id="SSF53474">
    <property type="entry name" value="alpha/beta-Hydrolases"/>
    <property type="match status" value="1"/>
</dbReference>
<reference evidence="1" key="1">
    <citation type="submission" date="2022-11" db="EMBL/GenBank/DDBJ databases">
        <title>The characterization of three novel Bacteroidetes species and genomic analysis of their roles in tidal elemental geochemical cycles.</title>
        <authorList>
            <person name="Ma K.-J."/>
        </authorList>
    </citation>
    <scope>NUCLEOTIDE SEQUENCE</scope>
    <source>
        <strain evidence="1">M415</strain>
    </source>
</reference>
<gene>
    <name evidence="1" type="ORF">OO016_01970</name>
</gene>
<dbReference type="Gene3D" id="3.40.50.1820">
    <property type="entry name" value="alpha/beta hydrolase"/>
    <property type="match status" value="1"/>
</dbReference>
<dbReference type="AlphaFoldDB" id="A0AAE3MJH4"/>
<dbReference type="PANTHER" id="PTHR48098:SF6">
    <property type="entry name" value="FERRI-BACILLIBACTIN ESTERASE BESA"/>
    <property type="match status" value="1"/>
</dbReference>